<protein>
    <submittedName>
        <fullName evidence="2">DSBA-like thioredoxin domain-containing protein</fullName>
    </submittedName>
</protein>
<dbReference type="InterPro" id="IPR053977">
    <property type="entry name" value="Rv2466c-like"/>
</dbReference>
<dbReference type="InterPro" id="IPR036249">
    <property type="entry name" value="Thioredoxin-like_sf"/>
</dbReference>
<evidence type="ECO:0000313" key="2">
    <source>
        <dbReference type="EMBL" id="TQM58581.1"/>
    </source>
</evidence>
<accession>A0A543HJQ6</accession>
<reference evidence="2 3" key="1">
    <citation type="submission" date="2019-06" db="EMBL/GenBank/DDBJ databases">
        <title>Genome sequencing of plant associated microbes to promote plant fitness in Sorghum bicolor and Oryza sativa.</title>
        <authorList>
            <person name="Coleman-Derr D."/>
        </authorList>
    </citation>
    <scope>NUCLEOTIDE SEQUENCE [LARGE SCALE GENOMIC DNA]</scope>
    <source>
        <strain evidence="2 3">KV-663</strain>
    </source>
</reference>
<dbReference type="Proteomes" id="UP000316747">
    <property type="component" value="Unassembled WGS sequence"/>
</dbReference>
<comment type="caution">
    <text evidence="2">The sequence shown here is derived from an EMBL/GenBank/DDBJ whole genome shotgun (WGS) entry which is preliminary data.</text>
</comment>
<organism evidence="2 3">
    <name type="scientific">Humibacillus xanthopallidus</name>
    <dbReference type="NCBI Taxonomy" id="412689"/>
    <lineage>
        <taxon>Bacteria</taxon>
        <taxon>Bacillati</taxon>
        <taxon>Actinomycetota</taxon>
        <taxon>Actinomycetes</taxon>
        <taxon>Micrococcales</taxon>
        <taxon>Intrasporangiaceae</taxon>
        <taxon>Humibacillus</taxon>
    </lineage>
</organism>
<dbReference type="AlphaFoldDB" id="A0A543HJQ6"/>
<proteinExistence type="predicted"/>
<feature type="region of interest" description="Disordered" evidence="1">
    <location>
        <begin position="1"/>
        <end position="28"/>
    </location>
</feature>
<name>A0A543HJQ6_9MICO</name>
<dbReference type="SUPFAM" id="SSF52833">
    <property type="entry name" value="Thioredoxin-like"/>
    <property type="match status" value="1"/>
</dbReference>
<gene>
    <name evidence="2" type="ORF">FBY41_3952</name>
</gene>
<sequence length="228" mass="24516">MMGPMADANQTSSPVDETAAAPASTGSGKETVEMWFDPMCPWAWMTSRWLMEVEQHRDIEVTWSVMSLAVLNEHAESLPPAYQAMMQRAWGPVRVVMGAAEQHGDAVIKPLYDAMGTRFHPGGEQDVAVVIREALEDVGLPAELAELATTDANDEALRASHQRAIDLVGTDVGTPVIAVNGVAFFGPVVTPAPKGEAAAKLWDGCVLVAATPGFFELKRTRSRGPIFD</sequence>
<dbReference type="Pfam" id="PF22234">
    <property type="entry name" value="Rv2466c-like"/>
    <property type="match status" value="1"/>
</dbReference>
<dbReference type="EMBL" id="VFPM01000003">
    <property type="protein sequence ID" value="TQM58581.1"/>
    <property type="molecule type" value="Genomic_DNA"/>
</dbReference>
<evidence type="ECO:0000256" key="1">
    <source>
        <dbReference type="SAM" id="MobiDB-lite"/>
    </source>
</evidence>
<keyword evidence="3" id="KW-1185">Reference proteome</keyword>
<dbReference type="Gene3D" id="3.40.30.10">
    <property type="entry name" value="Glutaredoxin"/>
    <property type="match status" value="1"/>
</dbReference>
<evidence type="ECO:0000313" key="3">
    <source>
        <dbReference type="Proteomes" id="UP000316747"/>
    </source>
</evidence>